<accession>A0A076L1I6</accession>
<sequence>MVVAEALRMSLERSWSSTLQWIRVGTAWEPRPPVDKSMETTGPPPSGTGAPGSQTPPAGQGSARPTQHERSASQPAANREARTPPARPAEYTELAGAFERRPRPQTPIQPIRGLNVTSPERRRSGGSSMPPPPPPKKDGGTAKSAPPADPDAWALRIYTIVRQWHDLNGVTGVVTDPRSLFPGDWTLGRTRLVYDPGVAGRYLRRMLPDLKCYTSKGVETAGVVQGSDDVKTARITAEWRPPVHLVAEILSYKSERTVSADEVVALAQSAPDALEKLKEAGKSLKAHFTRLLDMVALRRSPAYNETAARYKAQLKVLIQEQYNHVLALKQATKRVNDLLAERDAELARLDPGYTPKKQSAQDALARYGIDLGSEGGEESWEEANPDNPLPNLDF</sequence>
<protein>
    <submittedName>
        <fullName evidence="2">Uncharacterized protein</fullName>
    </submittedName>
</protein>
<keyword evidence="3" id="KW-1185">Reference proteome</keyword>
<feature type="region of interest" description="Disordered" evidence="1">
    <location>
        <begin position="351"/>
        <end position="394"/>
    </location>
</feature>
<evidence type="ECO:0000313" key="2">
    <source>
        <dbReference type="EMBL" id="AIJ01442.1"/>
    </source>
</evidence>
<feature type="compositionally biased region" description="Low complexity" evidence="1">
    <location>
        <begin position="47"/>
        <end position="61"/>
    </location>
</feature>
<proteinExistence type="predicted"/>
<evidence type="ECO:0000256" key="1">
    <source>
        <dbReference type="SAM" id="MobiDB-lite"/>
    </source>
</evidence>
<name>A0A076L1I6_9VIRU</name>
<feature type="compositionally biased region" description="Acidic residues" evidence="1">
    <location>
        <begin position="375"/>
        <end position="384"/>
    </location>
</feature>
<dbReference type="OrthoDB" id="19263at10239"/>
<dbReference type="GeneID" id="20098122"/>
<evidence type="ECO:0000313" key="3">
    <source>
        <dbReference type="Proteomes" id="UP000243831"/>
    </source>
</evidence>
<dbReference type="Proteomes" id="UP000243831">
    <property type="component" value="Segment"/>
</dbReference>
<dbReference type="KEGG" id="vg:20098122"/>
<dbReference type="RefSeq" id="YP_009052468.1">
    <property type="nucleotide sequence ID" value="NC_024703.1"/>
</dbReference>
<organism evidence="2 3">
    <name type="scientific">Alternaria longipes dsRNA virus 1</name>
    <dbReference type="NCBI Taxonomy" id="1532031"/>
    <lineage>
        <taxon>Viruses</taxon>
        <taxon>Riboviria</taxon>
        <taxon>dsRNA viruses</taxon>
    </lineage>
</organism>
<feature type="region of interest" description="Disordered" evidence="1">
    <location>
        <begin position="29"/>
        <end position="149"/>
    </location>
</feature>
<dbReference type="EMBL" id="KJ817371">
    <property type="protein sequence ID" value="AIJ01442.1"/>
    <property type="molecule type" value="Genomic_RNA"/>
</dbReference>
<reference evidence="2 3" key="1">
    <citation type="journal article" date="2015" name="Arch. Virol.">
        <title>The complete genome sequence of a novel mycovirus from Alternaria longipes strain HN28.</title>
        <authorList>
            <person name="Lin Y."/>
            <person name="Zhang H."/>
            <person name="Zhao C."/>
            <person name="Liu S."/>
            <person name="Guo L."/>
        </authorList>
    </citation>
    <scope>NUCLEOTIDE SEQUENCE [LARGE SCALE GENOMIC DNA]</scope>
    <source>
        <strain evidence="2 3">HN28</strain>
    </source>
</reference>